<feature type="transmembrane region" description="Helical" evidence="10">
    <location>
        <begin position="550"/>
        <end position="573"/>
    </location>
</feature>
<evidence type="ECO:0000256" key="4">
    <source>
        <dbReference type="ARBA" id="ARBA00022692"/>
    </source>
</evidence>
<evidence type="ECO:0000256" key="7">
    <source>
        <dbReference type="ARBA" id="ARBA00022840"/>
    </source>
</evidence>
<keyword evidence="13" id="KW-1185">Reference proteome</keyword>
<keyword evidence="9 10" id="KW-0472">Membrane</keyword>
<dbReference type="PROSITE" id="PS50893">
    <property type="entry name" value="ABC_TRANSPORTER_2"/>
    <property type="match status" value="1"/>
</dbReference>
<evidence type="ECO:0000256" key="1">
    <source>
        <dbReference type="ARBA" id="ARBA00004141"/>
    </source>
</evidence>
<dbReference type="InterPro" id="IPR013525">
    <property type="entry name" value="ABC2_TM"/>
</dbReference>
<feature type="transmembrane region" description="Helical" evidence="10">
    <location>
        <begin position="690"/>
        <end position="710"/>
    </location>
</feature>
<dbReference type="InterPro" id="IPR027417">
    <property type="entry name" value="P-loop_NTPase"/>
</dbReference>
<keyword evidence="5" id="KW-0677">Repeat</keyword>
<keyword evidence="3" id="KW-0813">Transport</keyword>
<keyword evidence="8 10" id="KW-1133">Transmembrane helix</keyword>
<evidence type="ECO:0000256" key="6">
    <source>
        <dbReference type="ARBA" id="ARBA00022741"/>
    </source>
</evidence>
<accession>A0ABR2WIL5</accession>
<feature type="transmembrane region" description="Helical" evidence="10">
    <location>
        <begin position="647"/>
        <end position="669"/>
    </location>
</feature>
<keyword evidence="4 10" id="KW-0812">Transmembrane</keyword>
<dbReference type="PANTHER" id="PTHR19229">
    <property type="entry name" value="ATP-BINDING CASSETTE TRANSPORTER SUBFAMILY A ABCA"/>
    <property type="match status" value="1"/>
</dbReference>
<gene>
    <name evidence="12" type="ORF">K7432_013818</name>
</gene>
<dbReference type="InterPro" id="IPR003439">
    <property type="entry name" value="ABC_transporter-like_ATP-bd"/>
</dbReference>
<evidence type="ECO:0000259" key="11">
    <source>
        <dbReference type="PROSITE" id="PS50893"/>
    </source>
</evidence>
<dbReference type="InterPro" id="IPR026082">
    <property type="entry name" value="ABCA"/>
</dbReference>
<evidence type="ECO:0000313" key="12">
    <source>
        <dbReference type="EMBL" id="KAK9761350.1"/>
    </source>
</evidence>
<dbReference type="InterPro" id="IPR003593">
    <property type="entry name" value="AAA+_ATPase"/>
</dbReference>
<evidence type="ECO:0000256" key="5">
    <source>
        <dbReference type="ARBA" id="ARBA00022737"/>
    </source>
</evidence>
<dbReference type="Proteomes" id="UP001479436">
    <property type="component" value="Unassembled WGS sequence"/>
</dbReference>
<protein>
    <recommendedName>
        <fullName evidence="11">ABC transporter domain-containing protein</fullName>
    </recommendedName>
</protein>
<dbReference type="PROSITE" id="PS00211">
    <property type="entry name" value="ABC_TRANSPORTER_1"/>
    <property type="match status" value="2"/>
</dbReference>
<sequence>MLTGLIPITSGDAIIDGYSVRNNLQQVRQRLGVCPQHDILWDKLTVRQTLTLYAGLKGVSNSIIADDVEKFITQTGLLEKADSYVQTLSGGQKRKLSVAIAFIGGSKVVFLDEPTSGMDPYSRRSTWEVISQNRAGRIIVLTTHFMDEADLLGDRIAIMSYGKLQCIGSSLFLKSHYGVGYTLTLVRRNETTLKQNQEILTQVRRFIPDAMSTSDSGAEMVVVIPSTSNNSLPPLLRFLKAYGNSLGVMNYGVSGASLQDVFLRIMNQANSSEKGIHSISSEFTMLNDREEAYEMYPTQESKKATPPSMTKGSTNFFQQWRAIVIKRVMIARRRWIMTIVPILITLIVCGVGTRIIANKSYSCSVEDASTDKLSFVPTDLTYNGFLRQTGRTNATLAMVSPTNIAQLVDTSIVTDTLSSPAAFQAYIERKRPDIVGGIIADSNPSTTKLSDYTIAYDVSKDMSPLAIANLANNMVINQLIKKTGYTIKAVYQPFPDKTTNRDWNPAVLFSFLVIFLQIFYLTLPILFLVKENISRAKHQQKISGLSPLAYWIGNFTWDVIPVLINSICLAAIFSSGTVYWTVGLVTTFIVLFVFGCSLTMFTYAVSSRFSTTNGGLNALLAVHGLSVFFYLSAYLPAHFETADTVKYINIVAFPLFPSTAGYYSLLMMMNGFMIQCTNNPVLDPSRIWKMNLIGLPFFIMVAQIGVYFLLTLLKDNWKTIRASRVKQADNTGTGQTGVMNMSDDVYNEQLRLDSGNSNDLVRLRHLRKEYPKNADKKIKVAVQDLSLGIKQGECFGLLGSNGAGKTTTLKIIRGIFILQAVNVPLMFDALIDQLSVRQHLELYCNIKGIPSSKIQDIVRWLLDHLNLIDHATKLPKQLSGGNRRKLSLGIAIIGAPSVLLLDEPSTGMDPLAKRFMWDVINGLTSDKSVILTTHSMEEADALCSRIGIMVAGQVCGLGSPQHLKNKYGNGNELEIIVRPGIDPGQVIAKINNAFGCTTLLERHNNRIRLQIGINPSANHTQVEFELASVFEWMEQMRENLGIEDYSISQTSLEQVFLNFAKQDLTYNKNE</sequence>
<dbReference type="Pfam" id="PF00005">
    <property type="entry name" value="ABC_tran"/>
    <property type="match status" value="2"/>
</dbReference>
<evidence type="ECO:0000256" key="9">
    <source>
        <dbReference type="ARBA" id="ARBA00023136"/>
    </source>
</evidence>
<evidence type="ECO:0000256" key="2">
    <source>
        <dbReference type="ARBA" id="ARBA00008869"/>
    </source>
</evidence>
<keyword evidence="7" id="KW-0067">ATP-binding</keyword>
<dbReference type="SMART" id="SM00382">
    <property type="entry name" value="AAA"/>
    <property type="match status" value="2"/>
</dbReference>
<comment type="caution">
    <text evidence="12">The sequence shown here is derived from an EMBL/GenBank/DDBJ whole genome shotgun (WGS) entry which is preliminary data.</text>
</comment>
<proteinExistence type="inferred from homology"/>
<feature type="transmembrane region" description="Helical" evidence="10">
    <location>
        <begin position="579"/>
        <end position="604"/>
    </location>
</feature>
<feature type="transmembrane region" description="Helical" evidence="10">
    <location>
        <begin position="506"/>
        <end position="529"/>
    </location>
</feature>
<dbReference type="Pfam" id="PF23321">
    <property type="entry name" value="R1_ABCA1"/>
    <property type="match status" value="1"/>
</dbReference>
<dbReference type="SUPFAM" id="SSF52540">
    <property type="entry name" value="P-loop containing nucleoside triphosphate hydrolases"/>
    <property type="match status" value="2"/>
</dbReference>
<dbReference type="PANTHER" id="PTHR19229:SF36">
    <property type="entry name" value="ATP-BINDING CASSETTE SUB-FAMILY A MEMBER 2"/>
    <property type="match status" value="1"/>
</dbReference>
<evidence type="ECO:0000256" key="10">
    <source>
        <dbReference type="SAM" id="Phobius"/>
    </source>
</evidence>
<evidence type="ECO:0000256" key="3">
    <source>
        <dbReference type="ARBA" id="ARBA00022448"/>
    </source>
</evidence>
<dbReference type="CDD" id="cd03263">
    <property type="entry name" value="ABC_subfamily_A"/>
    <property type="match status" value="2"/>
</dbReference>
<dbReference type="EMBL" id="JASJQH010001431">
    <property type="protein sequence ID" value="KAK9761350.1"/>
    <property type="molecule type" value="Genomic_DNA"/>
</dbReference>
<comment type="similarity">
    <text evidence="2">Belongs to the ABC transporter superfamily. ABCA family.</text>
</comment>
<reference evidence="12 13" key="1">
    <citation type="submission" date="2023-04" db="EMBL/GenBank/DDBJ databases">
        <title>Genome of Basidiobolus ranarum AG-B5.</title>
        <authorList>
            <person name="Stajich J.E."/>
            <person name="Carter-House D."/>
            <person name="Gryganskyi A."/>
        </authorList>
    </citation>
    <scope>NUCLEOTIDE SEQUENCE [LARGE SCALE GENOMIC DNA]</scope>
    <source>
        <strain evidence="12 13">AG-B5</strain>
    </source>
</reference>
<feature type="domain" description="ABC transporter" evidence="11">
    <location>
        <begin position="761"/>
        <end position="976"/>
    </location>
</feature>
<dbReference type="InterPro" id="IPR056264">
    <property type="entry name" value="R2_ABCA1-4-like"/>
</dbReference>
<feature type="transmembrane region" description="Helical" evidence="10">
    <location>
        <begin position="335"/>
        <end position="357"/>
    </location>
</feature>
<name>A0ABR2WIL5_9FUNG</name>
<evidence type="ECO:0000313" key="13">
    <source>
        <dbReference type="Proteomes" id="UP001479436"/>
    </source>
</evidence>
<comment type="subcellular location">
    <subcellularLocation>
        <location evidence="1">Membrane</location>
        <topology evidence="1">Multi-pass membrane protein</topology>
    </subcellularLocation>
</comment>
<organism evidence="12 13">
    <name type="scientific">Basidiobolus ranarum</name>
    <dbReference type="NCBI Taxonomy" id="34480"/>
    <lineage>
        <taxon>Eukaryota</taxon>
        <taxon>Fungi</taxon>
        <taxon>Fungi incertae sedis</taxon>
        <taxon>Zoopagomycota</taxon>
        <taxon>Entomophthoromycotina</taxon>
        <taxon>Basidiobolomycetes</taxon>
        <taxon>Basidiobolales</taxon>
        <taxon>Basidiobolaceae</taxon>
        <taxon>Basidiobolus</taxon>
    </lineage>
</organism>
<keyword evidence="6" id="KW-0547">Nucleotide-binding</keyword>
<dbReference type="Pfam" id="PF12698">
    <property type="entry name" value="ABC2_membrane_3"/>
    <property type="match status" value="1"/>
</dbReference>
<dbReference type="InterPro" id="IPR017871">
    <property type="entry name" value="ABC_transporter-like_CS"/>
</dbReference>
<feature type="transmembrane region" description="Helical" evidence="10">
    <location>
        <begin position="616"/>
        <end position="635"/>
    </location>
</feature>
<evidence type="ECO:0000256" key="8">
    <source>
        <dbReference type="ARBA" id="ARBA00022989"/>
    </source>
</evidence>
<dbReference type="Gene3D" id="3.40.50.300">
    <property type="entry name" value="P-loop containing nucleotide triphosphate hydrolases"/>
    <property type="match status" value="2"/>
</dbReference>